<evidence type="ECO:0000256" key="6">
    <source>
        <dbReference type="ARBA" id="ARBA00015118"/>
    </source>
</evidence>
<keyword evidence="11" id="KW-0862">Zinc</keyword>
<dbReference type="Gene3D" id="3.40.630.10">
    <property type="entry name" value="Zn peptidases"/>
    <property type="match status" value="1"/>
</dbReference>
<dbReference type="PROSITE" id="PS51419">
    <property type="entry name" value="RAB"/>
    <property type="match status" value="1"/>
</dbReference>
<dbReference type="PRINTS" id="PR00932">
    <property type="entry name" value="AMINO1PTASE"/>
</dbReference>
<accession>A0AAV7KIF9</accession>
<organism evidence="13 14">
    <name type="scientific">Oopsacas minuta</name>
    <dbReference type="NCBI Taxonomy" id="111878"/>
    <lineage>
        <taxon>Eukaryota</taxon>
        <taxon>Metazoa</taxon>
        <taxon>Porifera</taxon>
        <taxon>Hexactinellida</taxon>
        <taxon>Hexasterophora</taxon>
        <taxon>Lyssacinosida</taxon>
        <taxon>Leucopsacidae</taxon>
        <taxon>Oopsacas</taxon>
    </lineage>
</organism>
<dbReference type="PANTHER" id="PTHR28570:SF3">
    <property type="entry name" value="ASPARTYL AMINOPEPTIDASE"/>
    <property type="match status" value="1"/>
</dbReference>
<dbReference type="NCBIfam" id="NF002759">
    <property type="entry name" value="PRK02813.1"/>
    <property type="match status" value="1"/>
</dbReference>
<dbReference type="SUPFAM" id="SSF101821">
    <property type="entry name" value="Aminopeptidase/glucanase lid domain"/>
    <property type="match status" value="1"/>
</dbReference>
<dbReference type="Pfam" id="PF02127">
    <property type="entry name" value="Peptidase_M18"/>
    <property type="match status" value="1"/>
</dbReference>
<evidence type="ECO:0000256" key="2">
    <source>
        <dbReference type="ARBA" id="ARBA00001947"/>
    </source>
</evidence>
<evidence type="ECO:0000256" key="10">
    <source>
        <dbReference type="ARBA" id="ARBA00022801"/>
    </source>
</evidence>
<dbReference type="InterPro" id="IPR001948">
    <property type="entry name" value="Peptidase_M18"/>
</dbReference>
<dbReference type="GO" id="GO:0004177">
    <property type="term" value="F:aminopeptidase activity"/>
    <property type="evidence" value="ECO:0007669"/>
    <property type="project" value="UniProtKB-KW"/>
</dbReference>
<name>A0AAV7KIF9_9METZ</name>
<proteinExistence type="inferred from homology"/>
<evidence type="ECO:0000313" key="13">
    <source>
        <dbReference type="EMBL" id="KAI6660668.1"/>
    </source>
</evidence>
<dbReference type="PANTHER" id="PTHR28570">
    <property type="entry name" value="ASPARTYL AMINOPEPTIDASE"/>
    <property type="match status" value="1"/>
</dbReference>
<dbReference type="GO" id="GO:0005525">
    <property type="term" value="F:GTP binding"/>
    <property type="evidence" value="ECO:0007669"/>
    <property type="project" value="InterPro"/>
</dbReference>
<keyword evidence="14" id="KW-1185">Reference proteome</keyword>
<comment type="catalytic activity">
    <reaction evidence="1">
        <text>Release of an N-terminal aspartate or glutamate from a peptide, with a preference for aspartate.</text>
        <dbReference type="EC" id="3.4.11.21"/>
    </reaction>
</comment>
<evidence type="ECO:0000256" key="7">
    <source>
        <dbReference type="ARBA" id="ARBA00022438"/>
    </source>
</evidence>
<dbReference type="Proteomes" id="UP001165289">
    <property type="component" value="Unassembled WGS sequence"/>
</dbReference>
<evidence type="ECO:0000313" key="14">
    <source>
        <dbReference type="Proteomes" id="UP001165289"/>
    </source>
</evidence>
<evidence type="ECO:0000256" key="9">
    <source>
        <dbReference type="ARBA" id="ARBA00022723"/>
    </source>
</evidence>
<dbReference type="Gene3D" id="3.40.50.300">
    <property type="entry name" value="P-loop containing nucleotide triphosphate hydrolases"/>
    <property type="match status" value="1"/>
</dbReference>
<dbReference type="FunFam" id="2.30.250.10:FF:000001">
    <property type="entry name" value="Aspartyl aminopeptidase 1"/>
    <property type="match status" value="1"/>
</dbReference>
<comment type="subunit">
    <text evidence="4">Tetrahedron-shaped homododecamer built from six homodimers.</text>
</comment>
<keyword evidence="8" id="KW-0645">Protease</keyword>
<dbReference type="Pfam" id="PF00071">
    <property type="entry name" value="Ras"/>
    <property type="match status" value="1"/>
</dbReference>
<dbReference type="SUPFAM" id="SSF52540">
    <property type="entry name" value="P-loop containing nucleoside triphosphate hydrolases"/>
    <property type="match status" value="1"/>
</dbReference>
<dbReference type="GO" id="GO:0005737">
    <property type="term" value="C:cytoplasm"/>
    <property type="evidence" value="ECO:0007669"/>
    <property type="project" value="UniProtKB-ARBA"/>
</dbReference>
<dbReference type="Gene3D" id="2.30.250.10">
    <property type="entry name" value="Aminopeptidase i, Domain 2"/>
    <property type="match status" value="1"/>
</dbReference>
<dbReference type="EC" id="3.4.11.21" evidence="5"/>
<dbReference type="AlphaFoldDB" id="A0AAV7KIF9"/>
<dbReference type="InterPro" id="IPR027417">
    <property type="entry name" value="P-loop_NTPase"/>
</dbReference>
<evidence type="ECO:0000256" key="11">
    <source>
        <dbReference type="ARBA" id="ARBA00022833"/>
    </source>
</evidence>
<keyword evidence="9" id="KW-0479">Metal-binding</keyword>
<protein>
    <recommendedName>
        <fullName evidence="6">Aspartyl aminopeptidase</fullName>
        <ecNumber evidence="5">3.4.11.21</ecNumber>
    </recommendedName>
</protein>
<evidence type="ECO:0000256" key="4">
    <source>
        <dbReference type="ARBA" id="ARBA00011395"/>
    </source>
</evidence>
<sequence>MSRTMVAYVPHILFVGNSRVGKTSLIQKMSGIEVDNGASRPTIKSDFIERKMSIGVPPNKETIMVRLCDQQFEMGGSPNSIYRNRDIIVLVWSLSDMESYRKINENLISITNTTDSQNPDPPQIVLCANKCDESWNDNEYNLCKEKYKQYPNVKTSRDGTGIDKLEAIFCRILTERYIKKCDSKNKMGPSDGSFELSERQQYMANQTADIKSKLNEADSLAKEYLTFSDASPSPFHVVAECRGMLLTAGYTEVLEKNPWDIKPNGKYFFARNNSSLVAFSVGGQYKSGNGFAIIAGHTDSPCFKVKPDSKQSKLGYSCLGVSTYGGGIWHSWFDRDLTIAGRVVYKGDDGDLKDKLVHVQRPILRISSLCIHLQDSVEREKFAPNKEMHTLPILATQEIQNQLGGTGTDPLLSLLSNETGCPPNSILDYDISLADTQPASLGGLHREFVFAGRLDNQVACFTGVKGLIASESSLHTDTIVRVVALFDNEECGSGSYQGALSNMLEALIRRVTCPNTNPNPADYELALANSFLLSSDQAHAIHPNYSDKHEVKHRPEFHKGIVLKINHNQRYSTSGATSSIFKTVCTRAGVPLQPYVVRNDTPCGTTVGPLISAKLGVKGVDVGGPSLSMHSIREMCCTSSLLHMTRAFKVFYSDYSKISAMSSVI</sequence>
<dbReference type="EMBL" id="JAKMXF010000030">
    <property type="protein sequence ID" value="KAI6660668.1"/>
    <property type="molecule type" value="Genomic_DNA"/>
</dbReference>
<comment type="cofactor">
    <cofactor evidence="2">
        <name>Zn(2+)</name>
        <dbReference type="ChEBI" id="CHEBI:29105"/>
    </cofactor>
</comment>
<evidence type="ECO:0000256" key="12">
    <source>
        <dbReference type="ARBA" id="ARBA00023049"/>
    </source>
</evidence>
<dbReference type="SUPFAM" id="SSF53187">
    <property type="entry name" value="Zn-dependent exopeptidases"/>
    <property type="match status" value="1"/>
</dbReference>
<dbReference type="GO" id="GO:0008270">
    <property type="term" value="F:zinc ion binding"/>
    <property type="evidence" value="ECO:0007669"/>
    <property type="project" value="InterPro"/>
</dbReference>
<dbReference type="GO" id="GO:0003924">
    <property type="term" value="F:GTPase activity"/>
    <property type="evidence" value="ECO:0007669"/>
    <property type="project" value="InterPro"/>
</dbReference>
<keyword evidence="12" id="KW-0482">Metalloprotease</keyword>
<dbReference type="CDD" id="cd05658">
    <property type="entry name" value="M18_DAP"/>
    <property type="match status" value="1"/>
</dbReference>
<gene>
    <name evidence="13" type="ORF">LOD99_10348</name>
</gene>
<evidence type="ECO:0000256" key="5">
    <source>
        <dbReference type="ARBA" id="ARBA00011965"/>
    </source>
</evidence>
<keyword evidence="7 13" id="KW-0031">Aminopeptidase</keyword>
<dbReference type="InterPro" id="IPR001806">
    <property type="entry name" value="Small_GTPase"/>
</dbReference>
<dbReference type="GO" id="GO:0008237">
    <property type="term" value="F:metallopeptidase activity"/>
    <property type="evidence" value="ECO:0007669"/>
    <property type="project" value="UniProtKB-KW"/>
</dbReference>
<comment type="caution">
    <text evidence="13">The sequence shown here is derived from an EMBL/GenBank/DDBJ whole genome shotgun (WGS) entry which is preliminary data.</text>
</comment>
<dbReference type="InterPro" id="IPR023358">
    <property type="entry name" value="Peptidase_M18_dom2"/>
</dbReference>
<comment type="similarity">
    <text evidence="3">Belongs to the peptidase M18 family.</text>
</comment>
<evidence type="ECO:0000256" key="8">
    <source>
        <dbReference type="ARBA" id="ARBA00022670"/>
    </source>
</evidence>
<keyword evidence="10" id="KW-0378">Hydrolase</keyword>
<evidence type="ECO:0000256" key="3">
    <source>
        <dbReference type="ARBA" id="ARBA00008290"/>
    </source>
</evidence>
<dbReference type="SMART" id="SM00175">
    <property type="entry name" value="RAB"/>
    <property type="match status" value="1"/>
</dbReference>
<evidence type="ECO:0000256" key="1">
    <source>
        <dbReference type="ARBA" id="ARBA00001335"/>
    </source>
</evidence>
<reference evidence="13 14" key="1">
    <citation type="journal article" date="2023" name="BMC Biol.">
        <title>The compact genome of the sponge Oopsacas minuta (Hexactinellida) is lacking key metazoan core genes.</title>
        <authorList>
            <person name="Santini S."/>
            <person name="Schenkelaars Q."/>
            <person name="Jourda C."/>
            <person name="Duchesne M."/>
            <person name="Belahbib H."/>
            <person name="Rocher C."/>
            <person name="Selva M."/>
            <person name="Riesgo A."/>
            <person name="Vervoort M."/>
            <person name="Leys S.P."/>
            <person name="Kodjabachian L."/>
            <person name="Le Bivic A."/>
            <person name="Borchiellini C."/>
            <person name="Claverie J.M."/>
            <person name="Renard E."/>
        </authorList>
    </citation>
    <scope>NUCLEOTIDE SEQUENCE [LARGE SCALE GENOMIC DNA]</scope>
    <source>
        <strain evidence="13">SPO-2</strain>
    </source>
</reference>
<dbReference type="GO" id="GO:0006508">
    <property type="term" value="P:proteolysis"/>
    <property type="evidence" value="ECO:0007669"/>
    <property type="project" value="UniProtKB-KW"/>
</dbReference>